<evidence type="ECO:0000313" key="1">
    <source>
        <dbReference type="EMBL" id="KAJ6348566.1"/>
    </source>
</evidence>
<keyword evidence="2" id="KW-1185">Reference proteome</keyword>
<name>A0ABQ9AK41_9ROSI</name>
<reference evidence="1" key="1">
    <citation type="submission" date="2022-10" db="EMBL/GenBank/DDBJ databases">
        <authorList>
            <person name="Hyden B.L."/>
            <person name="Feng K."/>
            <person name="Yates T."/>
            <person name="Jawdy S."/>
            <person name="Smart L.B."/>
            <person name="Muchero W."/>
        </authorList>
    </citation>
    <scope>NUCLEOTIDE SEQUENCE</scope>
    <source>
        <tissue evidence="1">Shoot tip</tissue>
    </source>
</reference>
<comment type="caution">
    <text evidence="1">The sequence shown here is derived from an EMBL/GenBank/DDBJ whole genome shotgun (WGS) entry which is preliminary data.</text>
</comment>
<proteinExistence type="predicted"/>
<accession>A0ABQ9AK41</accession>
<sequence length="12" mass="1410">MIVLSWWCDLSG</sequence>
<reference evidence="1" key="2">
    <citation type="journal article" date="2023" name="Int. J. Mol. Sci.">
        <title>De Novo Assembly and Annotation of 11 Diverse Shrub Willow (Salix) Genomes Reveals Novel Gene Organization in Sex-Linked Regions.</title>
        <authorList>
            <person name="Hyden B."/>
            <person name="Feng K."/>
            <person name="Yates T.B."/>
            <person name="Jawdy S."/>
            <person name="Cereghino C."/>
            <person name="Smart L.B."/>
            <person name="Muchero W."/>
        </authorList>
    </citation>
    <scope>NUCLEOTIDE SEQUENCE</scope>
    <source>
        <tissue evidence="1">Shoot tip</tissue>
    </source>
</reference>
<evidence type="ECO:0000313" key="2">
    <source>
        <dbReference type="Proteomes" id="UP001141253"/>
    </source>
</evidence>
<dbReference type="Proteomes" id="UP001141253">
    <property type="component" value="Chromosome 19"/>
</dbReference>
<protein>
    <submittedName>
        <fullName evidence="1">Uncharacterized protein</fullName>
    </submittedName>
</protein>
<dbReference type="EMBL" id="JAPFFI010000018">
    <property type="protein sequence ID" value="KAJ6348566.1"/>
    <property type="molecule type" value="Genomic_DNA"/>
</dbReference>
<gene>
    <name evidence="1" type="ORF">OIU77_006193</name>
</gene>
<organism evidence="1 2">
    <name type="scientific">Salix suchowensis</name>
    <dbReference type="NCBI Taxonomy" id="1278906"/>
    <lineage>
        <taxon>Eukaryota</taxon>
        <taxon>Viridiplantae</taxon>
        <taxon>Streptophyta</taxon>
        <taxon>Embryophyta</taxon>
        <taxon>Tracheophyta</taxon>
        <taxon>Spermatophyta</taxon>
        <taxon>Magnoliopsida</taxon>
        <taxon>eudicotyledons</taxon>
        <taxon>Gunneridae</taxon>
        <taxon>Pentapetalae</taxon>
        <taxon>rosids</taxon>
        <taxon>fabids</taxon>
        <taxon>Malpighiales</taxon>
        <taxon>Salicaceae</taxon>
        <taxon>Saliceae</taxon>
        <taxon>Salix</taxon>
    </lineage>
</organism>